<feature type="compositionally biased region" description="Acidic residues" evidence="1">
    <location>
        <begin position="182"/>
        <end position="192"/>
    </location>
</feature>
<reference evidence="3" key="1">
    <citation type="journal article" date="2017" name="Genome Biol.">
        <title>Comparative genomics reveals high biological diversity and specific adaptations in the industrially and medically important fungal genus Aspergillus.</title>
        <authorList>
            <person name="de Vries R.P."/>
            <person name="Riley R."/>
            <person name="Wiebenga A."/>
            <person name="Aguilar-Osorio G."/>
            <person name="Amillis S."/>
            <person name="Uchima C.A."/>
            <person name="Anderluh G."/>
            <person name="Asadollahi M."/>
            <person name="Askin M."/>
            <person name="Barry K."/>
            <person name="Battaglia E."/>
            <person name="Bayram O."/>
            <person name="Benocci T."/>
            <person name="Braus-Stromeyer S.A."/>
            <person name="Caldana C."/>
            <person name="Canovas D."/>
            <person name="Cerqueira G.C."/>
            <person name="Chen F."/>
            <person name="Chen W."/>
            <person name="Choi C."/>
            <person name="Clum A."/>
            <person name="Dos Santos R.A."/>
            <person name="Damasio A.R."/>
            <person name="Diallinas G."/>
            <person name="Emri T."/>
            <person name="Fekete E."/>
            <person name="Flipphi M."/>
            <person name="Freyberg S."/>
            <person name="Gallo A."/>
            <person name="Gournas C."/>
            <person name="Habgood R."/>
            <person name="Hainaut M."/>
            <person name="Harispe M.L."/>
            <person name="Henrissat B."/>
            <person name="Hilden K.S."/>
            <person name="Hope R."/>
            <person name="Hossain A."/>
            <person name="Karabika E."/>
            <person name="Karaffa L."/>
            <person name="Karanyi Z."/>
            <person name="Krasevec N."/>
            <person name="Kuo A."/>
            <person name="Kusch H."/>
            <person name="LaButti K."/>
            <person name="Lagendijk E.L."/>
            <person name="Lapidus A."/>
            <person name="Levasseur A."/>
            <person name="Lindquist E."/>
            <person name="Lipzen A."/>
            <person name="Logrieco A.F."/>
            <person name="MacCabe A."/>
            <person name="Maekelae M.R."/>
            <person name="Malavazi I."/>
            <person name="Melin P."/>
            <person name="Meyer V."/>
            <person name="Mielnichuk N."/>
            <person name="Miskei M."/>
            <person name="Molnar A.P."/>
            <person name="Mule G."/>
            <person name="Ngan C.Y."/>
            <person name="Orejas M."/>
            <person name="Orosz E."/>
            <person name="Ouedraogo J.P."/>
            <person name="Overkamp K.M."/>
            <person name="Park H.-S."/>
            <person name="Perrone G."/>
            <person name="Piumi F."/>
            <person name="Punt P.J."/>
            <person name="Ram A.F."/>
            <person name="Ramon A."/>
            <person name="Rauscher S."/>
            <person name="Record E."/>
            <person name="Riano-Pachon D.M."/>
            <person name="Robert V."/>
            <person name="Roehrig J."/>
            <person name="Ruller R."/>
            <person name="Salamov A."/>
            <person name="Salih N.S."/>
            <person name="Samson R.A."/>
            <person name="Sandor E."/>
            <person name="Sanguinetti M."/>
            <person name="Schuetze T."/>
            <person name="Sepcic K."/>
            <person name="Shelest E."/>
            <person name="Sherlock G."/>
            <person name="Sophianopoulou V."/>
            <person name="Squina F.M."/>
            <person name="Sun H."/>
            <person name="Susca A."/>
            <person name="Todd R.B."/>
            <person name="Tsang A."/>
            <person name="Unkles S.E."/>
            <person name="van de Wiele N."/>
            <person name="van Rossen-Uffink D."/>
            <person name="Oliveira J.V."/>
            <person name="Vesth T.C."/>
            <person name="Visser J."/>
            <person name="Yu J.-H."/>
            <person name="Zhou M."/>
            <person name="Andersen M.R."/>
            <person name="Archer D.B."/>
            <person name="Baker S.E."/>
            <person name="Benoit I."/>
            <person name="Brakhage A.A."/>
            <person name="Braus G.H."/>
            <person name="Fischer R."/>
            <person name="Frisvad J.C."/>
            <person name="Goldman G.H."/>
            <person name="Houbraken J."/>
            <person name="Oakley B."/>
            <person name="Pocsi I."/>
            <person name="Scazzocchio C."/>
            <person name="Seiboth B."/>
            <person name="vanKuyk P.A."/>
            <person name="Wortman J."/>
            <person name="Dyer P.S."/>
            <person name="Grigoriev I.V."/>
        </authorList>
    </citation>
    <scope>NUCLEOTIDE SEQUENCE [LARGE SCALE GENOMIC DNA]</scope>
    <source>
        <strain evidence="3">ATCC 16872 / CBS 172.66 / WB 5094</strain>
    </source>
</reference>
<dbReference type="OMA" id="WGEFIDG"/>
<gene>
    <name evidence="2" type="ORF">ASPACDRAFT_76234</name>
</gene>
<dbReference type="VEuPathDB" id="FungiDB:ASPACDRAFT_76234"/>
<dbReference type="GeneID" id="30978482"/>
<dbReference type="RefSeq" id="XP_020059484.1">
    <property type="nucleotide sequence ID" value="XM_020204668.1"/>
</dbReference>
<dbReference type="AlphaFoldDB" id="A0A1L9X3W1"/>
<dbReference type="STRING" id="690307.A0A1L9X3W1"/>
<evidence type="ECO:0000313" key="2">
    <source>
        <dbReference type="EMBL" id="OJK03145.1"/>
    </source>
</evidence>
<dbReference type="PANTHER" id="PTHR42084:SF1">
    <property type="entry name" value="SERINE_THREONINE-PROTEIN KINASE PPK6"/>
    <property type="match status" value="1"/>
</dbReference>
<keyword evidence="3" id="KW-1185">Reference proteome</keyword>
<feature type="compositionally biased region" description="Polar residues" evidence="1">
    <location>
        <begin position="144"/>
        <end position="166"/>
    </location>
</feature>
<dbReference type="Proteomes" id="UP000184546">
    <property type="component" value="Unassembled WGS sequence"/>
</dbReference>
<name>A0A1L9X3W1_ASPA1</name>
<feature type="compositionally biased region" description="Polar residues" evidence="1">
    <location>
        <begin position="228"/>
        <end position="253"/>
    </location>
</feature>
<feature type="compositionally biased region" description="Acidic residues" evidence="1">
    <location>
        <begin position="97"/>
        <end position="107"/>
    </location>
</feature>
<sequence>MSADLFAEFGVNTNSSQPANSTSQRPARHQSSSLIPDLDFFGETSSTSFSNQASQSAAAGTQWQSSSWDKSFASGPVQHDSGNDVLFDATLETATYDESDDWGEFETADVPPQRAPVEEPKPQSTLSAVRPVTVQEPFDLLDSPSIQIEPSVSAKQTVATRQQGNAQKIRKEPPHPTPSLSTEDDSFEDWGDFVDGPATAQSQAPDRKAPASRTQPGSALSRTKHLHTTNSATNSGLKFAVPSSTTTADQVRPTNIPPPSVLLELFPQVLEQLRHEALEARKNMQHKIKVERAAWSIQITLRTAARVVAGRTLRWKRDKILSQSMRIGPAGKPGGMKLSTVNKNEDVKEQQQAVDVLTMWRDRAALFNSVIQASGNRTVPNIPENVRAMTLGADRGALKASHACALCGLKRDERLPKLDENVEDSFGEWWTEHWGHTDCRQFWENNKTLLGQR</sequence>
<dbReference type="PANTHER" id="PTHR42084">
    <property type="entry name" value="YALI0E26631P"/>
    <property type="match status" value="1"/>
</dbReference>
<dbReference type="EMBL" id="KV878972">
    <property type="protein sequence ID" value="OJK03145.1"/>
    <property type="molecule type" value="Genomic_DNA"/>
</dbReference>
<dbReference type="OrthoDB" id="5420391at2759"/>
<feature type="region of interest" description="Disordered" evidence="1">
    <location>
        <begin position="97"/>
        <end position="254"/>
    </location>
</feature>
<feature type="compositionally biased region" description="Polar residues" evidence="1">
    <location>
        <begin position="212"/>
        <end position="221"/>
    </location>
</feature>
<feature type="compositionally biased region" description="Polar residues" evidence="1">
    <location>
        <begin position="11"/>
        <end position="34"/>
    </location>
</feature>
<feature type="compositionally biased region" description="Low complexity" evidence="1">
    <location>
        <begin position="44"/>
        <end position="67"/>
    </location>
</feature>
<protein>
    <submittedName>
        <fullName evidence="2">Uncharacterized protein</fullName>
    </submittedName>
</protein>
<feature type="region of interest" description="Disordered" evidence="1">
    <location>
        <begin position="1"/>
        <end position="83"/>
    </location>
</feature>
<organism evidence="2 3">
    <name type="scientific">Aspergillus aculeatus (strain ATCC 16872 / CBS 172.66 / WB 5094)</name>
    <dbReference type="NCBI Taxonomy" id="690307"/>
    <lineage>
        <taxon>Eukaryota</taxon>
        <taxon>Fungi</taxon>
        <taxon>Dikarya</taxon>
        <taxon>Ascomycota</taxon>
        <taxon>Pezizomycotina</taxon>
        <taxon>Eurotiomycetes</taxon>
        <taxon>Eurotiomycetidae</taxon>
        <taxon>Eurotiales</taxon>
        <taxon>Aspergillaceae</taxon>
        <taxon>Aspergillus</taxon>
        <taxon>Aspergillus subgen. Circumdati</taxon>
    </lineage>
</organism>
<accession>A0A1L9X3W1</accession>
<proteinExistence type="predicted"/>
<evidence type="ECO:0000256" key="1">
    <source>
        <dbReference type="SAM" id="MobiDB-lite"/>
    </source>
</evidence>
<evidence type="ECO:0000313" key="3">
    <source>
        <dbReference type="Proteomes" id="UP000184546"/>
    </source>
</evidence>